<dbReference type="GO" id="GO:0032993">
    <property type="term" value="C:protein-DNA complex"/>
    <property type="evidence" value="ECO:0007669"/>
    <property type="project" value="TreeGrafter"/>
</dbReference>
<accession>A0A6J5DDZ0</accession>
<dbReference type="Proteomes" id="UP000494329">
    <property type="component" value="Unassembled WGS sequence"/>
</dbReference>
<sequence length="232" mass="26238">MRIAVLDDDPAQADFVYQTLSAEGHVCHAFAEGRALVKQLRRQTFDLLVLDWNVPDMSGDEVLRWVRQSLPAHLPVLFMTSRSRETDISSMLNIGADDYIVKPVSAGLLLARVGSLLRRAYQLNQASTKEVFGEIEFDLKAKQVTARGEPVSLTLKEFELALLLFQHLSRPLSRAHIMDVIWKQATDIPSRTMDTHISMLRAKLGLRPENGYRLTPIYGYGYRLEKVDKGEA</sequence>
<keyword evidence="2" id="KW-0902">Two-component regulatory system</keyword>
<dbReference type="Pfam" id="PF00072">
    <property type="entry name" value="Response_reg"/>
    <property type="match status" value="1"/>
</dbReference>
<organism evidence="8 9">
    <name type="scientific">Paraburkholderia solisilvae</name>
    <dbReference type="NCBI Taxonomy" id="624376"/>
    <lineage>
        <taxon>Bacteria</taxon>
        <taxon>Pseudomonadati</taxon>
        <taxon>Pseudomonadota</taxon>
        <taxon>Betaproteobacteria</taxon>
        <taxon>Burkholderiales</taxon>
        <taxon>Burkholderiaceae</taxon>
        <taxon>Paraburkholderia</taxon>
    </lineage>
</organism>
<dbReference type="Gene3D" id="3.40.50.2300">
    <property type="match status" value="1"/>
</dbReference>
<evidence type="ECO:0000256" key="4">
    <source>
        <dbReference type="PROSITE-ProRule" id="PRU00169"/>
    </source>
</evidence>
<feature type="domain" description="Response regulatory" evidence="6">
    <location>
        <begin position="2"/>
        <end position="117"/>
    </location>
</feature>
<evidence type="ECO:0000256" key="3">
    <source>
        <dbReference type="ARBA" id="ARBA00023125"/>
    </source>
</evidence>
<dbReference type="CDD" id="cd00383">
    <property type="entry name" value="trans_reg_C"/>
    <property type="match status" value="1"/>
</dbReference>
<dbReference type="PROSITE" id="PS50110">
    <property type="entry name" value="RESPONSE_REGULATORY"/>
    <property type="match status" value="1"/>
</dbReference>
<name>A0A6J5DDZ0_9BURK</name>
<dbReference type="InterPro" id="IPR036388">
    <property type="entry name" value="WH-like_DNA-bd_sf"/>
</dbReference>
<keyword evidence="3 5" id="KW-0238">DNA-binding</keyword>
<feature type="domain" description="OmpR/PhoB-type" evidence="7">
    <location>
        <begin position="127"/>
        <end position="226"/>
    </location>
</feature>
<evidence type="ECO:0000313" key="8">
    <source>
        <dbReference type="EMBL" id="CAB3751471.1"/>
    </source>
</evidence>
<protein>
    <submittedName>
        <fullName evidence="8">Transcriptional regulatory protein CreB</fullName>
    </submittedName>
</protein>
<dbReference type="GO" id="GO:0000976">
    <property type="term" value="F:transcription cis-regulatory region binding"/>
    <property type="evidence" value="ECO:0007669"/>
    <property type="project" value="TreeGrafter"/>
</dbReference>
<dbReference type="GO" id="GO:0006355">
    <property type="term" value="P:regulation of DNA-templated transcription"/>
    <property type="evidence" value="ECO:0007669"/>
    <property type="project" value="InterPro"/>
</dbReference>
<dbReference type="Pfam" id="PF00486">
    <property type="entry name" value="Trans_reg_C"/>
    <property type="match status" value="1"/>
</dbReference>
<dbReference type="Gene3D" id="1.10.10.10">
    <property type="entry name" value="Winged helix-like DNA-binding domain superfamily/Winged helix DNA-binding domain"/>
    <property type="match status" value="1"/>
</dbReference>
<evidence type="ECO:0000259" key="6">
    <source>
        <dbReference type="PROSITE" id="PS50110"/>
    </source>
</evidence>
<dbReference type="CDD" id="cd17574">
    <property type="entry name" value="REC_OmpR"/>
    <property type="match status" value="1"/>
</dbReference>
<dbReference type="SMART" id="SM00862">
    <property type="entry name" value="Trans_reg_C"/>
    <property type="match status" value="1"/>
</dbReference>
<evidence type="ECO:0000256" key="5">
    <source>
        <dbReference type="PROSITE-ProRule" id="PRU01091"/>
    </source>
</evidence>
<dbReference type="InterPro" id="IPR039420">
    <property type="entry name" value="WalR-like"/>
</dbReference>
<evidence type="ECO:0000259" key="7">
    <source>
        <dbReference type="PROSITE" id="PS51755"/>
    </source>
</evidence>
<feature type="modified residue" description="4-aspartylphosphate" evidence="4">
    <location>
        <position position="51"/>
    </location>
</feature>
<gene>
    <name evidence="8" type="primary">creB</name>
    <name evidence="8" type="ORF">LMG29739_01286</name>
</gene>
<dbReference type="SMART" id="SM00448">
    <property type="entry name" value="REC"/>
    <property type="match status" value="1"/>
</dbReference>
<dbReference type="SUPFAM" id="SSF52172">
    <property type="entry name" value="CheY-like"/>
    <property type="match status" value="1"/>
</dbReference>
<dbReference type="InterPro" id="IPR001789">
    <property type="entry name" value="Sig_transdc_resp-reg_receiver"/>
</dbReference>
<dbReference type="InterPro" id="IPR001867">
    <property type="entry name" value="OmpR/PhoB-type_DNA-bd"/>
</dbReference>
<keyword evidence="9" id="KW-1185">Reference proteome</keyword>
<dbReference type="InterPro" id="IPR011006">
    <property type="entry name" value="CheY-like_superfamily"/>
</dbReference>
<dbReference type="RefSeq" id="WP_175110034.1">
    <property type="nucleotide sequence ID" value="NZ_CADIKF010000007.1"/>
</dbReference>
<dbReference type="PANTHER" id="PTHR48111:SF40">
    <property type="entry name" value="PHOSPHATE REGULON TRANSCRIPTIONAL REGULATORY PROTEIN PHOB"/>
    <property type="match status" value="1"/>
</dbReference>
<dbReference type="AlphaFoldDB" id="A0A6J5DDZ0"/>
<evidence type="ECO:0000256" key="1">
    <source>
        <dbReference type="ARBA" id="ARBA00022553"/>
    </source>
</evidence>
<evidence type="ECO:0000256" key="2">
    <source>
        <dbReference type="ARBA" id="ARBA00023012"/>
    </source>
</evidence>
<dbReference type="PANTHER" id="PTHR48111">
    <property type="entry name" value="REGULATOR OF RPOS"/>
    <property type="match status" value="1"/>
</dbReference>
<dbReference type="PROSITE" id="PS51755">
    <property type="entry name" value="OMPR_PHOB"/>
    <property type="match status" value="1"/>
</dbReference>
<reference evidence="8 9" key="1">
    <citation type="submission" date="2020-04" db="EMBL/GenBank/DDBJ databases">
        <authorList>
            <person name="De Canck E."/>
        </authorList>
    </citation>
    <scope>NUCLEOTIDE SEQUENCE [LARGE SCALE GENOMIC DNA]</scope>
    <source>
        <strain evidence="8 9">LMG 29739</strain>
    </source>
</reference>
<proteinExistence type="predicted"/>
<dbReference type="GO" id="GO:0005829">
    <property type="term" value="C:cytosol"/>
    <property type="evidence" value="ECO:0007669"/>
    <property type="project" value="TreeGrafter"/>
</dbReference>
<dbReference type="EMBL" id="CADIKF010000007">
    <property type="protein sequence ID" value="CAB3751471.1"/>
    <property type="molecule type" value="Genomic_DNA"/>
</dbReference>
<dbReference type="GO" id="GO:0000156">
    <property type="term" value="F:phosphorelay response regulator activity"/>
    <property type="evidence" value="ECO:0007669"/>
    <property type="project" value="TreeGrafter"/>
</dbReference>
<keyword evidence="1 4" id="KW-0597">Phosphoprotein</keyword>
<feature type="DNA-binding region" description="OmpR/PhoB-type" evidence="5">
    <location>
        <begin position="127"/>
        <end position="226"/>
    </location>
</feature>
<evidence type="ECO:0000313" key="9">
    <source>
        <dbReference type="Proteomes" id="UP000494329"/>
    </source>
</evidence>